<reference evidence="3 4" key="1">
    <citation type="journal article" date="2016" name="Nat. Commun.">
        <title>Thousands of microbial genomes shed light on interconnected biogeochemical processes in an aquifer system.</title>
        <authorList>
            <person name="Anantharaman K."/>
            <person name="Brown C.T."/>
            <person name="Hug L.A."/>
            <person name="Sharon I."/>
            <person name="Castelle C.J."/>
            <person name="Probst A.J."/>
            <person name="Thomas B.C."/>
            <person name="Singh A."/>
            <person name="Wilkins M.J."/>
            <person name="Karaoz U."/>
            <person name="Brodie E.L."/>
            <person name="Williams K.H."/>
            <person name="Hubbard S.S."/>
            <person name="Banfield J.F."/>
        </authorList>
    </citation>
    <scope>NUCLEOTIDE SEQUENCE [LARGE SCALE GENOMIC DNA]</scope>
</reference>
<dbReference type="EMBL" id="MFEN01000068">
    <property type="protein sequence ID" value="OGE82579.1"/>
    <property type="molecule type" value="Genomic_DNA"/>
</dbReference>
<sequence length="120" mass="13682">MTSKHTIPISEARKRIFDIAEDVQKPGQYYTLTEKGRAKAVVMSADEFESLMETMEVLAEFPDLPKDIAQVDRDIKSGKYKTYTTLEQILAREGYVLADKSKKSYAVSDKVRKKSRKGSR</sequence>
<dbReference type="Pfam" id="PF02604">
    <property type="entry name" value="PhdYeFM_antitox"/>
    <property type="match status" value="1"/>
</dbReference>
<name>A0A1F5NY60_9BACT</name>
<organism evidence="3 4">
    <name type="scientific">Candidatus Doudnabacteria bacterium RIFCSPHIGHO2_01_FULL_49_9</name>
    <dbReference type="NCBI Taxonomy" id="1817827"/>
    <lineage>
        <taxon>Bacteria</taxon>
        <taxon>Candidatus Doudnaibacteriota</taxon>
    </lineage>
</organism>
<dbReference type="InterPro" id="IPR051405">
    <property type="entry name" value="phD/YefM_antitoxin"/>
</dbReference>
<dbReference type="SUPFAM" id="SSF143120">
    <property type="entry name" value="YefM-like"/>
    <property type="match status" value="1"/>
</dbReference>
<dbReference type="Gene3D" id="3.40.1620.10">
    <property type="entry name" value="YefM-like domain"/>
    <property type="match status" value="1"/>
</dbReference>
<comment type="function">
    <text evidence="2">Antitoxin component of a type II toxin-antitoxin (TA) system.</text>
</comment>
<comment type="caution">
    <text evidence="3">The sequence shown here is derived from an EMBL/GenBank/DDBJ whole genome shotgun (WGS) entry which is preliminary data.</text>
</comment>
<evidence type="ECO:0000256" key="1">
    <source>
        <dbReference type="ARBA" id="ARBA00009981"/>
    </source>
</evidence>
<evidence type="ECO:0000256" key="2">
    <source>
        <dbReference type="RuleBase" id="RU362080"/>
    </source>
</evidence>
<dbReference type="PANTHER" id="PTHR33713:SF10">
    <property type="entry name" value="ANTITOXIN YAFN"/>
    <property type="match status" value="1"/>
</dbReference>
<proteinExistence type="inferred from homology"/>
<dbReference type="InterPro" id="IPR036165">
    <property type="entry name" value="YefM-like_sf"/>
</dbReference>
<dbReference type="NCBIfam" id="TIGR01552">
    <property type="entry name" value="phd_fam"/>
    <property type="match status" value="1"/>
</dbReference>
<accession>A0A1F5NY60</accession>
<evidence type="ECO:0000313" key="3">
    <source>
        <dbReference type="EMBL" id="OGE82579.1"/>
    </source>
</evidence>
<dbReference type="InterPro" id="IPR006442">
    <property type="entry name" value="Antitoxin_Phd/YefM"/>
</dbReference>
<dbReference type="AlphaFoldDB" id="A0A1F5NY60"/>
<gene>
    <name evidence="3" type="ORF">A2846_00430</name>
</gene>
<evidence type="ECO:0000313" key="4">
    <source>
        <dbReference type="Proteomes" id="UP000176339"/>
    </source>
</evidence>
<protein>
    <recommendedName>
        <fullName evidence="2">Antitoxin</fullName>
    </recommendedName>
</protein>
<dbReference type="Proteomes" id="UP000176339">
    <property type="component" value="Unassembled WGS sequence"/>
</dbReference>
<dbReference type="PANTHER" id="PTHR33713">
    <property type="entry name" value="ANTITOXIN YAFN-RELATED"/>
    <property type="match status" value="1"/>
</dbReference>
<comment type="similarity">
    <text evidence="1 2">Belongs to the phD/YefM antitoxin family.</text>
</comment>
<dbReference type="Gene3D" id="1.10.1220.170">
    <property type="match status" value="1"/>
</dbReference>